<dbReference type="EMBL" id="JACHVZ010000005">
    <property type="protein sequence ID" value="MBB2927784.1"/>
    <property type="molecule type" value="Genomic_DNA"/>
</dbReference>
<proteinExistence type="predicted"/>
<evidence type="ECO:0000313" key="4">
    <source>
        <dbReference type="EMBL" id="PYE20346.1"/>
    </source>
</evidence>
<dbReference type="RefSeq" id="WP_110388104.1">
    <property type="nucleotide sequence ID" value="NZ_JACHVZ010000005.1"/>
</dbReference>
<accession>A0A2U1AJ85</accession>
<evidence type="ECO:0000256" key="2">
    <source>
        <dbReference type="SAM" id="SignalP"/>
    </source>
</evidence>
<gene>
    <name evidence="4" type="ORF">C7410_11736</name>
    <name evidence="3" type="ORF">FHX59_002204</name>
</gene>
<protein>
    <submittedName>
        <fullName evidence="4">Uncharacterized protein</fullName>
    </submittedName>
</protein>
<dbReference type="AlphaFoldDB" id="A0A2U1AJ85"/>
<dbReference type="Proteomes" id="UP000533533">
    <property type="component" value="Unassembled WGS sequence"/>
</dbReference>
<evidence type="ECO:0000256" key="1">
    <source>
        <dbReference type="SAM" id="MobiDB-lite"/>
    </source>
</evidence>
<evidence type="ECO:0000313" key="6">
    <source>
        <dbReference type="Proteomes" id="UP000533533"/>
    </source>
</evidence>
<reference evidence="4 5" key="1">
    <citation type="submission" date="2018-06" db="EMBL/GenBank/DDBJ databases">
        <title>Genomic Encyclopedia of Type Strains, Phase IV (KMG-V): Genome sequencing to study the core and pangenomes of soil and plant-associated prokaryotes.</title>
        <authorList>
            <person name="Whitman W."/>
        </authorList>
    </citation>
    <scope>NUCLEOTIDE SEQUENCE [LARGE SCALE GENOMIC DNA]</scope>
    <source>
        <strain evidence="4 5">SRCL-318</strain>
        <strain evidence="3 6">SRMrh-85</strain>
    </source>
</reference>
<comment type="caution">
    <text evidence="4">The sequence shown here is derived from an EMBL/GenBank/DDBJ whole genome shotgun (WGS) entry which is preliminary data.</text>
</comment>
<feature type="region of interest" description="Disordered" evidence="1">
    <location>
        <begin position="33"/>
        <end position="68"/>
    </location>
</feature>
<organism evidence="4 5">
    <name type="scientific">Paraburkholderia silvatlantica</name>
    <dbReference type="NCBI Taxonomy" id="321895"/>
    <lineage>
        <taxon>Bacteria</taxon>
        <taxon>Pseudomonadati</taxon>
        <taxon>Pseudomonadota</taxon>
        <taxon>Betaproteobacteria</taxon>
        <taxon>Burkholderiales</taxon>
        <taxon>Burkholderiaceae</taxon>
        <taxon>Paraburkholderia</taxon>
    </lineage>
</organism>
<feature type="compositionally biased region" description="Polar residues" evidence="1">
    <location>
        <begin position="59"/>
        <end position="68"/>
    </location>
</feature>
<sequence length="68" mass="7416">MNTYINRLNASFAIAGLLMMAPFMAMARLPAPSTAPHGEFLVKKRTSNRVADEERRASESTGSESVSE</sequence>
<evidence type="ECO:0000313" key="3">
    <source>
        <dbReference type="EMBL" id="MBB2927784.1"/>
    </source>
</evidence>
<feature type="signal peptide" evidence="2">
    <location>
        <begin position="1"/>
        <end position="27"/>
    </location>
</feature>
<name>A0A2U1AJ85_9BURK</name>
<dbReference type="OrthoDB" id="9113629at2"/>
<feature type="chain" id="PRO_5030057912" evidence="2">
    <location>
        <begin position="28"/>
        <end position="68"/>
    </location>
</feature>
<keyword evidence="2" id="KW-0732">Signal</keyword>
<dbReference type="Proteomes" id="UP000247772">
    <property type="component" value="Unassembled WGS sequence"/>
</dbReference>
<evidence type="ECO:0000313" key="5">
    <source>
        <dbReference type="Proteomes" id="UP000247772"/>
    </source>
</evidence>
<dbReference type="EMBL" id="QJSQ01000017">
    <property type="protein sequence ID" value="PYE20346.1"/>
    <property type="molecule type" value="Genomic_DNA"/>
</dbReference>
<keyword evidence="6" id="KW-1185">Reference proteome</keyword>